<organism evidence="2 3">
    <name type="scientific">Rhododendron griersonianum</name>
    <dbReference type="NCBI Taxonomy" id="479676"/>
    <lineage>
        <taxon>Eukaryota</taxon>
        <taxon>Viridiplantae</taxon>
        <taxon>Streptophyta</taxon>
        <taxon>Embryophyta</taxon>
        <taxon>Tracheophyta</taxon>
        <taxon>Spermatophyta</taxon>
        <taxon>Magnoliopsida</taxon>
        <taxon>eudicotyledons</taxon>
        <taxon>Gunneridae</taxon>
        <taxon>Pentapetalae</taxon>
        <taxon>asterids</taxon>
        <taxon>Ericales</taxon>
        <taxon>Ericaceae</taxon>
        <taxon>Ericoideae</taxon>
        <taxon>Rhodoreae</taxon>
        <taxon>Rhododendron</taxon>
    </lineage>
</organism>
<accession>A0AAV6KL42</accession>
<evidence type="ECO:0000313" key="2">
    <source>
        <dbReference type="EMBL" id="KAG5552867.1"/>
    </source>
</evidence>
<protein>
    <recommendedName>
        <fullName evidence="4">DUF4283 domain-containing protein</fullName>
    </recommendedName>
</protein>
<proteinExistence type="predicted"/>
<reference evidence="2" key="1">
    <citation type="submission" date="2020-08" db="EMBL/GenBank/DDBJ databases">
        <title>Plant Genome Project.</title>
        <authorList>
            <person name="Zhang R.-G."/>
        </authorList>
    </citation>
    <scope>NUCLEOTIDE SEQUENCE</scope>
    <source>
        <strain evidence="2">WSP0</strain>
        <tissue evidence="2">Leaf</tissue>
    </source>
</reference>
<evidence type="ECO:0000256" key="1">
    <source>
        <dbReference type="SAM" id="MobiDB-lite"/>
    </source>
</evidence>
<dbReference type="Proteomes" id="UP000823749">
    <property type="component" value="Chromosome 4"/>
</dbReference>
<name>A0AAV6KL42_9ERIC</name>
<keyword evidence="3" id="KW-1185">Reference proteome</keyword>
<evidence type="ECO:0008006" key="4">
    <source>
        <dbReference type="Google" id="ProtNLM"/>
    </source>
</evidence>
<dbReference type="AlphaFoldDB" id="A0AAV6KL42"/>
<evidence type="ECO:0000313" key="3">
    <source>
        <dbReference type="Proteomes" id="UP000823749"/>
    </source>
</evidence>
<sequence length="243" mass="27559">MGGNFVLLTFDSVEDMSLMLEESGMCWLRNWFVDVIKKWNPDFKIDSKKEEICLVLNGNSYLVRVVLEEHVVVNNIMKANFVCKDNMDSNPRSEDESEGDSEKDKVDEAKEVKDDFREIPSSSNAVEIEIRFLANEKHIVVKDVEAHTRKVDGLVSSSNSECHSITSPISLSRPKVTDRSVGLSIPGEKSIHEAIQKLDRRLKRSRRKSSKMKSLFDFGLKVVKVKKNNKVVPLSSLSSSDIR</sequence>
<dbReference type="EMBL" id="JACTNZ010000004">
    <property type="protein sequence ID" value="KAG5552867.1"/>
    <property type="molecule type" value="Genomic_DNA"/>
</dbReference>
<gene>
    <name evidence="2" type="ORF">RHGRI_010841</name>
</gene>
<comment type="caution">
    <text evidence="2">The sequence shown here is derived from an EMBL/GenBank/DDBJ whole genome shotgun (WGS) entry which is preliminary data.</text>
</comment>
<feature type="region of interest" description="Disordered" evidence="1">
    <location>
        <begin position="87"/>
        <end position="113"/>
    </location>
</feature>